<gene>
    <name evidence="6" type="ORF">GMST_42770</name>
</gene>
<dbReference type="InterPro" id="IPR003593">
    <property type="entry name" value="AAA+_ATPase"/>
</dbReference>
<keyword evidence="1" id="KW-0813">Transport</keyword>
<dbReference type="InterPro" id="IPR003439">
    <property type="entry name" value="ABC_transporter-like_ATP-bd"/>
</dbReference>
<dbReference type="PANTHER" id="PTHR24220:SF86">
    <property type="entry name" value="ABC TRANSPORTER ABCH.1"/>
    <property type="match status" value="1"/>
</dbReference>
<dbReference type="InterPro" id="IPR017871">
    <property type="entry name" value="ABC_transporter-like_CS"/>
</dbReference>
<dbReference type="Pfam" id="PF00005">
    <property type="entry name" value="ABC_tran"/>
    <property type="match status" value="1"/>
</dbReference>
<evidence type="ECO:0000256" key="1">
    <source>
        <dbReference type="ARBA" id="ARBA00022448"/>
    </source>
</evidence>
<dbReference type="Proteomes" id="UP000556026">
    <property type="component" value="Unassembled WGS sequence"/>
</dbReference>
<evidence type="ECO:0000313" key="7">
    <source>
        <dbReference type="Proteomes" id="UP000556026"/>
    </source>
</evidence>
<dbReference type="FunFam" id="3.40.50.300:FF:000032">
    <property type="entry name" value="Export ABC transporter ATP-binding protein"/>
    <property type="match status" value="1"/>
</dbReference>
<evidence type="ECO:0000259" key="5">
    <source>
        <dbReference type="PROSITE" id="PS50893"/>
    </source>
</evidence>
<comment type="caution">
    <text evidence="6">The sequence shown here is derived from an EMBL/GenBank/DDBJ whole genome shotgun (WGS) entry which is preliminary data.</text>
</comment>
<proteinExistence type="inferred from homology"/>
<comment type="similarity">
    <text evidence="4">Belongs to the ABC transporter superfamily. Macrolide exporter (TC 3.A.1.122) family.</text>
</comment>
<dbReference type="GO" id="GO:0016887">
    <property type="term" value="F:ATP hydrolysis activity"/>
    <property type="evidence" value="ECO:0007669"/>
    <property type="project" value="InterPro"/>
</dbReference>
<keyword evidence="7" id="KW-1185">Reference proteome</keyword>
<name>A0A6V8MPV2_9BACT</name>
<dbReference type="GO" id="GO:0005524">
    <property type="term" value="F:ATP binding"/>
    <property type="evidence" value="ECO:0007669"/>
    <property type="project" value="UniProtKB-KW"/>
</dbReference>
<evidence type="ECO:0000256" key="3">
    <source>
        <dbReference type="ARBA" id="ARBA00022840"/>
    </source>
</evidence>
<dbReference type="InterPro" id="IPR015854">
    <property type="entry name" value="ABC_transpr_LolD-like"/>
</dbReference>
<sequence length="236" mass="25933">MTTNGWSLQARDLTRVYRRGSEEIQALDGVSLSIKKGEFVSFVGSSGSGKTTLINLLGCLDNPSSGELELAGKTVFGKGKRLGEKELTQVRREVFGYIFQNFYLIPTLTVQENVALPLAFFRKPGGEEEVERLLKMLGMEHRMNHLPGQISGGEMQRVAIARALVNSPEILLADEPTGNLDTKRAGEIGEVLTELNRSSGLTIVMVTHNPELAQLAGRRIEMRDGRAFENQEGVTT</sequence>
<evidence type="ECO:0000256" key="2">
    <source>
        <dbReference type="ARBA" id="ARBA00022741"/>
    </source>
</evidence>
<keyword evidence="2" id="KW-0547">Nucleotide-binding</keyword>
<evidence type="ECO:0000256" key="4">
    <source>
        <dbReference type="ARBA" id="ARBA00038388"/>
    </source>
</evidence>
<dbReference type="InterPro" id="IPR017911">
    <property type="entry name" value="MacB-like_ATP-bd"/>
</dbReference>
<dbReference type="Gene3D" id="3.40.50.300">
    <property type="entry name" value="P-loop containing nucleotide triphosphate hydrolases"/>
    <property type="match status" value="1"/>
</dbReference>
<accession>A0A6V8MPV2</accession>
<protein>
    <submittedName>
        <fullName evidence="6">Macrolide ABC transporter ATP-binding protein</fullName>
    </submittedName>
</protein>
<feature type="domain" description="ABC transporter" evidence="5">
    <location>
        <begin position="8"/>
        <end position="236"/>
    </location>
</feature>
<reference evidence="7" key="1">
    <citation type="submission" date="2020-06" db="EMBL/GenBank/DDBJ databases">
        <title>Draft genomic sequence of Geomonas sp. Red330.</title>
        <authorList>
            <person name="Itoh H."/>
            <person name="Zhenxing X."/>
            <person name="Ushijima N."/>
            <person name="Masuda Y."/>
            <person name="Shiratori Y."/>
            <person name="Senoo K."/>
        </authorList>
    </citation>
    <scope>NUCLEOTIDE SEQUENCE [LARGE SCALE GENOMIC DNA]</scope>
    <source>
        <strain evidence="7">Red330</strain>
    </source>
</reference>
<dbReference type="GO" id="GO:0098796">
    <property type="term" value="C:membrane protein complex"/>
    <property type="evidence" value="ECO:0007669"/>
    <property type="project" value="UniProtKB-ARBA"/>
</dbReference>
<dbReference type="SUPFAM" id="SSF52540">
    <property type="entry name" value="P-loop containing nucleoside triphosphate hydrolases"/>
    <property type="match status" value="1"/>
</dbReference>
<dbReference type="CDD" id="cd03255">
    <property type="entry name" value="ABC_MJ0796_LolCDE_FtsE"/>
    <property type="match status" value="1"/>
</dbReference>
<organism evidence="6 7">
    <name type="scientific">Geomonas silvestris</name>
    <dbReference type="NCBI Taxonomy" id="2740184"/>
    <lineage>
        <taxon>Bacteria</taxon>
        <taxon>Pseudomonadati</taxon>
        <taxon>Thermodesulfobacteriota</taxon>
        <taxon>Desulfuromonadia</taxon>
        <taxon>Geobacterales</taxon>
        <taxon>Geobacteraceae</taxon>
        <taxon>Geomonas</taxon>
    </lineage>
</organism>
<evidence type="ECO:0000313" key="6">
    <source>
        <dbReference type="EMBL" id="GFO61952.1"/>
    </source>
</evidence>
<dbReference type="RefSeq" id="WP_183356735.1">
    <property type="nucleotide sequence ID" value="NZ_BLXX01000023.1"/>
</dbReference>
<dbReference type="PANTHER" id="PTHR24220">
    <property type="entry name" value="IMPORT ATP-BINDING PROTEIN"/>
    <property type="match status" value="1"/>
</dbReference>
<dbReference type="AlphaFoldDB" id="A0A6V8MPV2"/>
<keyword evidence="3 6" id="KW-0067">ATP-binding</keyword>
<dbReference type="GO" id="GO:0022857">
    <property type="term" value="F:transmembrane transporter activity"/>
    <property type="evidence" value="ECO:0007669"/>
    <property type="project" value="TreeGrafter"/>
</dbReference>
<dbReference type="SMART" id="SM00382">
    <property type="entry name" value="AAA"/>
    <property type="match status" value="1"/>
</dbReference>
<dbReference type="GO" id="GO:0005886">
    <property type="term" value="C:plasma membrane"/>
    <property type="evidence" value="ECO:0007669"/>
    <property type="project" value="TreeGrafter"/>
</dbReference>
<dbReference type="EMBL" id="BLXX01000023">
    <property type="protein sequence ID" value="GFO61952.1"/>
    <property type="molecule type" value="Genomic_DNA"/>
</dbReference>
<dbReference type="PROSITE" id="PS00211">
    <property type="entry name" value="ABC_TRANSPORTER_1"/>
    <property type="match status" value="1"/>
</dbReference>
<dbReference type="InterPro" id="IPR027417">
    <property type="entry name" value="P-loop_NTPase"/>
</dbReference>
<dbReference type="PROSITE" id="PS50893">
    <property type="entry name" value="ABC_TRANSPORTER_2"/>
    <property type="match status" value="1"/>
</dbReference>